<organism evidence="3 4">
    <name type="scientific">Desulfotruncus arcticus DSM 17038</name>
    <dbReference type="NCBI Taxonomy" id="1121424"/>
    <lineage>
        <taxon>Bacteria</taxon>
        <taxon>Bacillati</taxon>
        <taxon>Bacillota</taxon>
        <taxon>Clostridia</taxon>
        <taxon>Eubacteriales</taxon>
        <taxon>Desulfallaceae</taxon>
        <taxon>Desulfotruncus</taxon>
    </lineage>
</organism>
<keyword evidence="4" id="KW-1185">Reference proteome</keyword>
<gene>
    <name evidence="3" type="ORF">SAMN05660649_00829</name>
</gene>
<feature type="region of interest" description="Disordered" evidence="1">
    <location>
        <begin position="53"/>
        <end position="78"/>
    </location>
</feature>
<dbReference type="STRING" id="341036.SAMN05660649_00829"/>
<keyword evidence="2" id="KW-0812">Transmembrane</keyword>
<dbReference type="Proteomes" id="UP000199337">
    <property type="component" value="Unassembled WGS sequence"/>
</dbReference>
<dbReference type="EMBL" id="FOOX01000002">
    <property type="protein sequence ID" value="SFG13746.1"/>
    <property type="molecule type" value="Genomic_DNA"/>
</dbReference>
<evidence type="ECO:0000256" key="1">
    <source>
        <dbReference type="SAM" id="MobiDB-lite"/>
    </source>
</evidence>
<evidence type="ECO:0000313" key="4">
    <source>
        <dbReference type="Proteomes" id="UP000199337"/>
    </source>
</evidence>
<accession>A0A1I2PJC1</accession>
<feature type="transmembrane region" description="Helical" evidence="2">
    <location>
        <begin position="6"/>
        <end position="26"/>
    </location>
</feature>
<dbReference type="RefSeq" id="WP_131820719.1">
    <property type="nucleotide sequence ID" value="NZ_FOOX01000002.1"/>
</dbReference>
<sequence length="78" mass="8244">MMEGYSGVLSTVILAAVIGFFTFRGFRREAANLKNGTCCGSESSCCNCSGNCQGSSCHTEDAQQSSTNTKKPGDFSTR</sequence>
<keyword evidence="2" id="KW-0472">Membrane</keyword>
<protein>
    <submittedName>
        <fullName evidence="3">Uncharacterized protein</fullName>
    </submittedName>
</protein>
<dbReference type="OrthoDB" id="1787540at2"/>
<evidence type="ECO:0000256" key="2">
    <source>
        <dbReference type="SAM" id="Phobius"/>
    </source>
</evidence>
<name>A0A1I2PJC1_9FIRM</name>
<proteinExistence type="predicted"/>
<keyword evidence="2" id="KW-1133">Transmembrane helix</keyword>
<reference evidence="4" key="1">
    <citation type="submission" date="2016-10" db="EMBL/GenBank/DDBJ databases">
        <authorList>
            <person name="Varghese N."/>
            <person name="Submissions S."/>
        </authorList>
    </citation>
    <scope>NUCLEOTIDE SEQUENCE [LARGE SCALE GENOMIC DNA]</scope>
    <source>
        <strain evidence="4">DSM 17038</strain>
    </source>
</reference>
<dbReference type="AlphaFoldDB" id="A0A1I2PJC1"/>
<evidence type="ECO:0000313" key="3">
    <source>
        <dbReference type="EMBL" id="SFG13746.1"/>
    </source>
</evidence>